<keyword evidence="3" id="KW-1185">Reference proteome</keyword>
<proteinExistence type="predicted"/>
<evidence type="ECO:0000259" key="1">
    <source>
        <dbReference type="Pfam" id="PF04266"/>
    </source>
</evidence>
<protein>
    <recommendedName>
        <fullName evidence="1">ASCH domain-containing protein</fullName>
    </recommendedName>
</protein>
<gene>
    <name evidence="2" type="ORF">AYY18_04335</name>
</gene>
<dbReference type="Pfam" id="PF04266">
    <property type="entry name" value="ASCH"/>
    <property type="match status" value="1"/>
</dbReference>
<evidence type="ECO:0000313" key="3">
    <source>
        <dbReference type="Proteomes" id="UP000092377"/>
    </source>
</evidence>
<organism evidence="2 3">
    <name type="scientific">Morganella psychrotolerans</name>
    <dbReference type="NCBI Taxonomy" id="368603"/>
    <lineage>
        <taxon>Bacteria</taxon>
        <taxon>Pseudomonadati</taxon>
        <taxon>Pseudomonadota</taxon>
        <taxon>Gammaproteobacteria</taxon>
        <taxon>Enterobacterales</taxon>
        <taxon>Morganellaceae</taxon>
        <taxon>Morganella</taxon>
    </lineage>
</organism>
<evidence type="ECO:0000313" key="2">
    <source>
        <dbReference type="EMBL" id="OBU07472.1"/>
    </source>
</evidence>
<accession>A0A1B8HEI9</accession>
<comment type="caution">
    <text evidence="2">The sequence shown here is derived from an EMBL/GenBank/DDBJ whole genome shotgun (WGS) entry which is preliminary data.</text>
</comment>
<reference evidence="3" key="1">
    <citation type="submission" date="2016-06" db="EMBL/GenBank/DDBJ databases">
        <authorList>
            <person name="Butler K."/>
        </authorList>
    </citation>
    <scope>NUCLEOTIDE SEQUENCE [LARGE SCALE GENOMIC DNA]</scope>
    <source>
        <strain evidence="3">GCSL-Mp20</strain>
    </source>
</reference>
<sequence>MKDRIKFSDEMLAAVIDGRKTQTRRLMKPQPVLNGNFYEVFGAGWSKGIKRVTVAPGHSLERNFPYGLVDKKIPFADKDGNIKGEIEIVDVWLQQVQDISQEDAIAEGFEFTGWVPTYSDPDSGGEQFTPYDNFAEAWIDIYGADGWNNNPWVWAIEFKQIQEG</sequence>
<dbReference type="InterPro" id="IPR007374">
    <property type="entry name" value="ASCH_domain"/>
</dbReference>
<dbReference type="AlphaFoldDB" id="A0A1B8HEI9"/>
<feature type="domain" description="ASCH" evidence="1">
    <location>
        <begin position="5"/>
        <end position="119"/>
    </location>
</feature>
<dbReference type="Proteomes" id="UP000092377">
    <property type="component" value="Unassembled WGS sequence"/>
</dbReference>
<dbReference type="RefSeq" id="WP_067402149.1">
    <property type="nucleotide sequence ID" value="NZ_LZEY01000023.1"/>
</dbReference>
<name>A0A1B8HEI9_9GAMM</name>
<dbReference type="OrthoDB" id="72471at2"/>
<dbReference type="EMBL" id="LZEY01000023">
    <property type="protein sequence ID" value="OBU07472.1"/>
    <property type="molecule type" value="Genomic_DNA"/>
</dbReference>